<dbReference type="CDD" id="cd02020">
    <property type="entry name" value="CMPK"/>
    <property type="match status" value="1"/>
</dbReference>
<evidence type="ECO:0000256" key="4">
    <source>
        <dbReference type="ARBA" id="ARBA00022777"/>
    </source>
</evidence>
<evidence type="ECO:0000256" key="2">
    <source>
        <dbReference type="ARBA" id="ARBA00022679"/>
    </source>
</evidence>
<evidence type="ECO:0000256" key="7">
    <source>
        <dbReference type="ARBA" id="ARBA00048478"/>
    </source>
</evidence>
<evidence type="ECO:0000313" key="12">
    <source>
        <dbReference type="Proteomes" id="UP000239352"/>
    </source>
</evidence>
<dbReference type="PANTHER" id="PTHR21299:SF2">
    <property type="entry name" value="CYTIDYLATE KINASE"/>
    <property type="match status" value="1"/>
</dbReference>
<dbReference type="GO" id="GO:0006220">
    <property type="term" value="P:pyrimidine nucleotide metabolic process"/>
    <property type="evidence" value="ECO:0007669"/>
    <property type="project" value="UniProtKB-UniRule"/>
</dbReference>
<gene>
    <name evidence="8" type="primary">cmk</name>
    <name evidence="11" type="ORF">CEP50_18180</name>
</gene>
<dbReference type="GO" id="GO:0015949">
    <property type="term" value="P:nucleobase-containing small molecule interconversion"/>
    <property type="evidence" value="ECO:0007669"/>
    <property type="project" value="TreeGrafter"/>
</dbReference>
<dbReference type="Pfam" id="PF02224">
    <property type="entry name" value="Cytidylate_kin"/>
    <property type="match status" value="1"/>
</dbReference>
<comment type="caution">
    <text evidence="11">The sequence shown here is derived from an EMBL/GenBank/DDBJ whole genome shotgun (WGS) entry which is preliminary data.</text>
</comment>
<evidence type="ECO:0000256" key="5">
    <source>
        <dbReference type="ARBA" id="ARBA00022840"/>
    </source>
</evidence>
<dbReference type="NCBIfam" id="TIGR00017">
    <property type="entry name" value="cmk"/>
    <property type="match status" value="1"/>
</dbReference>
<feature type="binding site" evidence="8">
    <location>
        <begin position="6"/>
        <end position="14"/>
    </location>
    <ligand>
        <name>ATP</name>
        <dbReference type="ChEBI" id="CHEBI:30616"/>
    </ligand>
</feature>
<keyword evidence="4 8" id="KW-0418">Kinase</keyword>
<dbReference type="FunCoup" id="A0A2T0GS60">
    <property type="interactions" value="45"/>
</dbReference>
<evidence type="ECO:0000256" key="3">
    <source>
        <dbReference type="ARBA" id="ARBA00022741"/>
    </source>
</evidence>
<reference evidence="11 12" key="1">
    <citation type="submission" date="2018-03" db="EMBL/GenBank/DDBJ databases">
        <title>Actinopolyspora mortivallis from Sahara, screening for active biomolecules.</title>
        <authorList>
            <person name="Selama O."/>
            <person name="Wellington E.M.H."/>
            <person name="Hacene H."/>
        </authorList>
    </citation>
    <scope>NUCLEOTIDE SEQUENCE [LARGE SCALE GENOMIC DNA]</scope>
    <source>
        <strain evidence="11 12">M5A</strain>
    </source>
</reference>
<dbReference type="AlphaFoldDB" id="A0A2T0GS60"/>
<comment type="catalytic activity">
    <reaction evidence="7 8">
        <text>CMP + ATP = CDP + ADP</text>
        <dbReference type="Rhea" id="RHEA:11600"/>
        <dbReference type="ChEBI" id="CHEBI:30616"/>
        <dbReference type="ChEBI" id="CHEBI:58069"/>
        <dbReference type="ChEBI" id="CHEBI:60377"/>
        <dbReference type="ChEBI" id="CHEBI:456216"/>
        <dbReference type="EC" id="2.7.4.25"/>
    </reaction>
</comment>
<dbReference type="STRING" id="1050202.GCA_000384035_01645"/>
<evidence type="ECO:0000256" key="1">
    <source>
        <dbReference type="ARBA" id="ARBA00009427"/>
    </source>
</evidence>
<name>A0A2T0GS60_ACTMO</name>
<dbReference type="InParanoid" id="A0A2T0GS60"/>
<keyword evidence="3 8" id="KW-0547">Nucleotide-binding</keyword>
<dbReference type="GO" id="GO:0005524">
    <property type="term" value="F:ATP binding"/>
    <property type="evidence" value="ECO:0007669"/>
    <property type="project" value="UniProtKB-UniRule"/>
</dbReference>
<comment type="catalytic activity">
    <reaction evidence="6 8">
        <text>dCMP + ATP = dCDP + ADP</text>
        <dbReference type="Rhea" id="RHEA:25094"/>
        <dbReference type="ChEBI" id="CHEBI:30616"/>
        <dbReference type="ChEBI" id="CHEBI:57566"/>
        <dbReference type="ChEBI" id="CHEBI:58593"/>
        <dbReference type="ChEBI" id="CHEBI:456216"/>
        <dbReference type="EC" id="2.7.4.25"/>
    </reaction>
</comment>
<comment type="subcellular location">
    <subcellularLocation>
        <location evidence="8">Cytoplasm</location>
    </subcellularLocation>
</comment>
<proteinExistence type="inferred from homology"/>
<dbReference type="Proteomes" id="UP000239352">
    <property type="component" value="Unassembled WGS sequence"/>
</dbReference>
<dbReference type="InterPro" id="IPR011994">
    <property type="entry name" value="Cytidylate_kinase_dom"/>
</dbReference>
<dbReference type="EC" id="2.7.4.25" evidence="8"/>
<dbReference type="HAMAP" id="MF_00238">
    <property type="entry name" value="Cytidyl_kinase_type1"/>
    <property type="match status" value="1"/>
</dbReference>
<accession>A0A2T0GS60</accession>
<evidence type="ECO:0000256" key="6">
    <source>
        <dbReference type="ARBA" id="ARBA00047615"/>
    </source>
</evidence>
<dbReference type="GO" id="GO:0005829">
    <property type="term" value="C:cytosol"/>
    <property type="evidence" value="ECO:0007669"/>
    <property type="project" value="TreeGrafter"/>
</dbReference>
<feature type="region of interest" description="Disordered" evidence="9">
    <location>
        <begin position="158"/>
        <end position="180"/>
    </location>
</feature>
<feature type="compositionally biased region" description="Basic and acidic residues" evidence="9">
    <location>
        <begin position="164"/>
        <end position="180"/>
    </location>
</feature>
<dbReference type="GO" id="GO:0036430">
    <property type="term" value="F:CMP kinase activity"/>
    <property type="evidence" value="ECO:0007669"/>
    <property type="project" value="RHEA"/>
</dbReference>
<keyword evidence="12" id="KW-1185">Reference proteome</keyword>
<dbReference type="InterPro" id="IPR027417">
    <property type="entry name" value="P-loop_NTPase"/>
</dbReference>
<protein>
    <recommendedName>
        <fullName evidence="8">Cytidylate kinase</fullName>
        <shortName evidence="8">CK</shortName>
        <ecNumber evidence="8">2.7.4.25</ecNumber>
    </recommendedName>
    <alternativeName>
        <fullName evidence="8">Cytidine monophosphate kinase</fullName>
        <shortName evidence="8">CMP kinase</shortName>
    </alternativeName>
</protein>
<dbReference type="Gene3D" id="3.40.50.300">
    <property type="entry name" value="P-loop containing nucleotide triphosphate hydrolases"/>
    <property type="match status" value="1"/>
</dbReference>
<sequence>MVAVDGPSGTGKSTAARRLAGSLGAAYLDTGAMYRAVTLAVLRAGREPTDQEAVAEVARRCRVEMRTDPQHPGVTLDGVDVASEIRGAAVTEAVSAVSAVAEVREIMVAQQRRLITVATTPVGGIVVEGRDVGTVVSPEAGLKVYLTASSEARACRRSAQDAAAGRESDPRRVRADVTRRDSLDSNRGIAPLRMAEDAVLVDTTELDLEQVLRRLHDLVAQRGLLACSERSR</sequence>
<keyword evidence="5 8" id="KW-0067">ATP-binding</keyword>
<evidence type="ECO:0000259" key="10">
    <source>
        <dbReference type="Pfam" id="PF02224"/>
    </source>
</evidence>
<evidence type="ECO:0000256" key="9">
    <source>
        <dbReference type="SAM" id="MobiDB-lite"/>
    </source>
</evidence>
<keyword evidence="8" id="KW-0963">Cytoplasm</keyword>
<organism evidence="11 12">
    <name type="scientific">Actinopolyspora mortivallis</name>
    <dbReference type="NCBI Taxonomy" id="33906"/>
    <lineage>
        <taxon>Bacteria</taxon>
        <taxon>Bacillati</taxon>
        <taxon>Actinomycetota</taxon>
        <taxon>Actinomycetes</taxon>
        <taxon>Actinopolysporales</taxon>
        <taxon>Actinopolysporaceae</taxon>
        <taxon>Actinopolyspora</taxon>
    </lineage>
</organism>
<evidence type="ECO:0000313" key="11">
    <source>
        <dbReference type="EMBL" id="PRW61934.1"/>
    </source>
</evidence>
<dbReference type="InterPro" id="IPR003136">
    <property type="entry name" value="Cytidylate_kin"/>
</dbReference>
<dbReference type="SUPFAM" id="SSF52540">
    <property type="entry name" value="P-loop containing nucleoside triphosphate hydrolases"/>
    <property type="match status" value="1"/>
</dbReference>
<keyword evidence="2 8" id="KW-0808">Transferase</keyword>
<dbReference type="PANTHER" id="PTHR21299">
    <property type="entry name" value="CYTIDYLATE KINASE/PANTOATE-BETA-ALANINE LIGASE"/>
    <property type="match status" value="1"/>
</dbReference>
<dbReference type="EMBL" id="PVSR01000049">
    <property type="protein sequence ID" value="PRW61934.1"/>
    <property type="molecule type" value="Genomic_DNA"/>
</dbReference>
<dbReference type="GO" id="GO:0036431">
    <property type="term" value="F:dCMP kinase activity"/>
    <property type="evidence" value="ECO:0007669"/>
    <property type="project" value="InterPro"/>
</dbReference>
<feature type="domain" description="Cytidylate kinase" evidence="10">
    <location>
        <begin position="2"/>
        <end position="219"/>
    </location>
</feature>
<comment type="similarity">
    <text evidence="1 8">Belongs to the cytidylate kinase family. Type 1 subfamily.</text>
</comment>
<evidence type="ECO:0000256" key="8">
    <source>
        <dbReference type="HAMAP-Rule" id="MF_00238"/>
    </source>
</evidence>